<feature type="compositionally biased region" description="Low complexity" evidence="2">
    <location>
        <begin position="570"/>
        <end position="593"/>
    </location>
</feature>
<feature type="region of interest" description="Disordered" evidence="2">
    <location>
        <begin position="213"/>
        <end position="232"/>
    </location>
</feature>
<feature type="compositionally biased region" description="Gly residues" evidence="2">
    <location>
        <begin position="335"/>
        <end position="346"/>
    </location>
</feature>
<dbReference type="OrthoDB" id="691424at2759"/>
<feature type="compositionally biased region" description="Polar residues" evidence="2">
    <location>
        <begin position="24"/>
        <end position="36"/>
    </location>
</feature>
<dbReference type="InterPro" id="IPR006502">
    <property type="entry name" value="PDDEXK-like"/>
</dbReference>
<dbReference type="PANTHER" id="PTHR31579:SF1">
    <property type="entry name" value="OS03G0796600 PROTEIN"/>
    <property type="match status" value="1"/>
</dbReference>
<feature type="coiled-coil region" evidence="1">
    <location>
        <begin position="626"/>
        <end position="653"/>
    </location>
</feature>
<dbReference type="PANTHER" id="PTHR31579">
    <property type="entry name" value="OS03G0796600 PROTEIN"/>
    <property type="match status" value="1"/>
</dbReference>
<feature type="compositionally biased region" description="Basic and acidic residues" evidence="2">
    <location>
        <begin position="1456"/>
        <end position="1467"/>
    </location>
</feature>
<feature type="region of interest" description="Disordered" evidence="2">
    <location>
        <begin position="1449"/>
        <end position="1578"/>
    </location>
</feature>
<evidence type="ECO:0000313" key="4">
    <source>
        <dbReference type="Proteomes" id="UP000236333"/>
    </source>
</evidence>
<evidence type="ECO:0000256" key="2">
    <source>
        <dbReference type="SAM" id="MobiDB-lite"/>
    </source>
</evidence>
<feature type="compositionally biased region" description="Low complexity" evidence="2">
    <location>
        <begin position="1475"/>
        <end position="1487"/>
    </location>
</feature>
<feature type="region of interest" description="Disordered" evidence="2">
    <location>
        <begin position="1069"/>
        <end position="1091"/>
    </location>
</feature>
<feature type="compositionally biased region" description="Low complexity" evidence="2">
    <location>
        <begin position="153"/>
        <end position="163"/>
    </location>
</feature>
<organism evidence="3 4">
    <name type="scientific">Tetrabaena socialis</name>
    <dbReference type="NCBI Taxonomy" id="47790"/>
    <lineage>
        <taxon>Eukaryota</taxon>
        <taxon>Viridiplantae</taxon>
        <taxon>Chlorophyta</taxon>
        <taxon>core chlorophytes</taxon>
        <taxon>Chlorophyceae</taxon>
        <taxon>CS clade</taxon>
        <taxon>Chlamydomonadales</taxon>
        <taxon>Tetrabaenaceae</taxon>
        <taxon>Tetrabaena</taxon>
    </lineage>
</organism>
<feature type="compositionally biased region" description="Low complexity" evidence="2">
    <location>
        <begin position="488"/>
        <end position="499"/>
    </location>
</feature>
<feature type="compositionally biased region" description="Gly residues" evidence="2">
    <location>
        <begin position="52"/>
        <end position="64"/>
    </location>
</feature>
<feature type="region of interest" description="Disordered" evidence="2">
    <location>
        <begin position="114"/>
        <end position="172"/>
    </location>
</feature>
<keyword evidence="4" id="KW-1185">Reference proteome</keyword>
<feature type="compositionally biased region" description="Low complexity" evidence="2">
    <location>
        <begin position="360"/>
        <end position="375"/>
    </location>
</feature>
<reference evidence="3 4" key="1">
    <citation type="journal article" date="2017" name="Mol. Biol. Evol.">
        <title>The 4-celled Tetrabaena socialis nuclear genome reveals the essential components for genetic control of cell number at the origin of multicellularity in the volvocine lineage.</title>
        <authorList>
            <person name="Featherston J."/>
            <person name="Arakaki Y."/>
            <person name="Hanschen E.R."/>
            <person name="Ferris P.J."/>
            <person name="Michod R.E."/>
            <person name="Olson B.J.S.C."/>
            <person name="Nozaki H."/>
            <person name="Durand P.M."/>
        </authorList>
    </citation>
    <scope>NUCLEOTIDE SEQUENCE [LARGE SCALE GENOMIC DNA]</scope>
    <source>
        <strain evidence="3 4">NIES-571</strain>
    </source>
</reference>
<feature type="compositionally biased region" description="Basic and acidic residues" evidence="2">
    <location>
        <begin position="1"/>
        <end position="16"/>
    </location>
</feature>
<feature type="region of interest" description="Disordered" evidence="2">
    <location>
        <begin position="324"/>
        <end position="439"/>
    </location>
</feature>
<sequence>MHHLRQHTDDDAHEGTRGWAAGDTASSAPSNVLDSQGGASLLDELLGQYGTGNGRQYGTVGGRTGTEEGPPYARDASSSLLSMMDAYGGDDDATLMAHVLAGADGDGTDRVPGAAPGQAATRAARPVARARTPSKGRITSGSARAVGSGGGAAATAGGSSSPARRVASGRVRHVSAGSSSLLAPAPAAAAAAHAAAGARPVSVGRQRANLLSTLKQQQQQQQQQYEPQRRRPSLAALPYEAGGELGAAADLEPWGPSAASAGPPLNLRDLPAGALQRIERMQVGAAVAAAAAATAAAAPVVAWLRSPQGGSSIGGAEAASAASNDAATSSPGQVGAWGGAVAGGVGRSPRGVLTPPDPPAGARRSSRSSSTDGAGAPLGAAASHSTSPGAHAAQADPAASLPARSPAPAQGVRGNPAAAAAPRPALPPPPPGLDEAALPSSGPLVRQLVMLLQAQSLKIESLQSSVASLTSAAVDRRGGGGSPVPGAKQQQQQQHQKQPQPRPNGPTLQQLAHAGSGEGLTPRHRIAVTLHDSAASLRRAVAAGPAGGSDAETDRDRSAWGSTAAWAPVQQQQQGQLGQQQAQQQGQQQGQQGQEEKAGGGGHPVGPDGAAASFVAAAPETAAATSRLLQAEVAELRQQVLNLTHAMMAVQQQQQQQQGEQPWQQEVAVLGRALAGRTDQAAQRLGQQLQDATASACSTLEAQQVRWQQQAAEQLRSQQLGWQQQAAAQAGAQQHTLGEHRSLLSMHHQCLETLEARTAAAAEATRVTHEQLQQTQQQQRQWQGDGAGGDGTSARAVDQLAGLQQQQEQQLQEQEQQLQEQEQQLAEVQRRQQQQAAEVRALQQQLAAALAREREREAAAAMPTPGPSVAGDDDPRGGQQRQQRCRGREELERDEPEGAAAAAAAAAAAEGAYHDGEGEGGGGGWQVAAVGVLRVAAELAEHRDSSRTAMEQLAKGMEHIAALMLASLPPLTEPNEGDAGGGGGGGGGGTAVAVVAAAAGSGSPGASPARRGRGSPSPSPRGVVAAASGGGAAASALHDVRRQLRALQKEMRRMRAGMAAQALVAGVAPGAVRGGGGSRRGSAPTRQREEEAAVAAQEQQMMALMRHASASSPSGDGGWAGAGGAGGGAALLWRQLQGVQAEVAALRGGEALVLEALSRIQAQGEEIAELRSAVAAAAGGAGRRSHKPLLSGEGVMLLAMVRRHDAGPCGGNDEPQARGMAQTLILRPRELAPSQMNTAGASYVAQPGSLVFDCEVDGDRRVPGARGVDGAAAHKSKERLAQDIEKLQWFAAPANAFSGKLLRDVRYFIGDDVVEPDVVVLGAKLSSCGYGVNVRTALGGGSACFRNLRHEFLTVRGLGEYEGVEFIVDPSFRQHFVIHHPTEEYAQLLTAAPDVFVGTSARLVPIVQTLCALMVESFERQGLTLPPWRRTQSMLSKWLPNRARDTCFSRASAPPHAEDFQRSHASGDDQPPAAPAFAASVAAPRTAGSPFSRISDPAQQHLQHSGSPAQQQQQHPQQQPWSLLQQPSAQGPAHHGGGDGGGRGLVRRQDSGYGTADFIPFGGAGGHASDTEGPSPPAPGVMYVPPPRGTVPGLGSVVGAGAGGGASAWACGPRRGASGQQHGLLATRLQQQGGSVCGSARQARPAAQPHWAPASPHQVQVTSEASAPSPEHAAAMDAANALGCKLAELAAPLPGFCAKVHRDVTEVLAQFPAGAGAGGEAESLLATGLKRLGHACAIRVALGGGGACFRALRHQFLVVRGSGEFAGVELIVEPSLRQHFAIPQASPEYALALSHAPDVFVGGSCRLVPIVQLLCALMADSFQRQGLAVPPWRREQAMLSKWLPCPTRAREYTPTHDCGAAAVARSGAGPTQQASARLPILPVAHSPVTAAAPWPESPASELHMLLTPQADGLTEASACSHAMPPRRRPDSDPSIAARGFGSALLMASGWAAAAKAASSPPSPLCGISGASHSGALFLSNEVSKSAAGRRAAAAPASGRVRGFDRVSIEEEDDADTFVDACPAPGAAAGGGGASRVRRGTDTGMLPAARCCGGAAPGLLSALMVLQATPGRAATATGGAGGGRLVTLPPAHARAPAIHTVHRGWPVAA</sequence>
<evidence type="ECO:0000313" key="3">
    <source>
        <dbReference type="EMBL" id="PNH03227.1"/>
    </source>
</evidence>
<feature type="compositionally biased region" description="Low complexity" evidence="2">
    <location>
        <begin position="999"/>
        <end position="1027"/>
    </location>
</feature>
<feature type="region of interest" description="Disordered" evidence="2">
    <location>
        <begin position="761"/>
        <end position="794"/>
    </location>
</feature>
<feature type="compositionally biased region" description="Low complexity" evidence="2">
    <location>
        <begin position="761"/>
        <end position="784"/>
    </location>
</feature>
<feature type="region of interest" description="Disordered" evidence="2">
    <location>
        <begin position="999"/>
        <end position="1036"/>
    </location>
</feature>
<gene>
    <name evidence="3" type="ORF">TSOC_010738</name>
</gene>
<feature type="region of interest" description="Disordered" evidence="2">
    <location>
        <begin position="472"/>
        <end position="519"/>
    </location>
</feature>
<feature type="region of interest" description="Disordered" evidence="2">
    <location>
        <begin position="853"/>
        <end position="920"/>
    </location>
</feature>
<dbReference type="EMBL" id="PGGS01000531">
    <property type="protein sequence ID" value="PNH03227.1"/>
    <property type="molecule type" value="Genomic_DNA"/>
</dbReference>
<protein>
    <submittedName>
        <fullName evidence="3">Uncharacterized protein</fullName>
    </submittedName>
</protein>
<feature type="compositionally biased region" description="Low complexity" evidence="2">
    <location>
        <begin position="1503"/>
        <end position="1530"/>
    </location>
</feature>
<accession>A0A2J7ZSI0</accession>
<feature type="compositionally biased region" description="Low complexity" evidence="2">
    <location>
        <begin position="898"/>
        <end position="911"/>
    </location>
</feature>
<feature type="compositionally biased region" description="Low complexity" evidence="2">
    <location>
        <begin position="114"/>
        <end position="133"/>
    </location>
</feature>
<feature type="compositionally biased region" description="Gly residues" evidence="2">
    <location>
        <begin position="1534"/>
        <end position="1544"/>
    </location>
</feature>
<name>A0A2J7ZSI0_9CHLO</name>
<proteinExistence type="predicted"/>
<evidence type="ECO:0000256" key="1">
    <source>
        <dbReference type="SAM" id="Coils"/>
    </source>
</evidence>
<feature type="region of interest" description="Disordered" evidence="2">
    <location>
        <begin position="52"/>
        <end position="74"/>
    </location>
</feature>
<comment type="caution">
    <text evidence="3">The sequence shown here is derived from an EMBL/GenBank/DDBJ whole genome shotgun (WGS) entry which is preliminary data.</text>
</comment>
<feature type="compositionally biased region" description="Low complexity" evidence="2">
    <location>
        <begin position="388"/>
        <end position="409"/>
    </location>
</feature>
<feature type="region of interest" description="Disordered" evidence="2">
    <location>
        <begin position="1"/>
        <end position="36"/>
    </location>
</feature>
<dbReference type="Proteomes" id="UP000236333">
    <property type="component" value="Unassembled WGS sequence"/>
</dbReference>
<feature type="coiled-coil region" evidence="1">
    <location>
        <begin position="797"/>
        <end position="852"/>
    </location>
</feature>
<dbReference type="Pfam" id="PF04720">
    <property type="entry name" value="PDDEXK_6"/>
    <property type="match status" value="2"/>
</dbReference>
<keyword evidence="1" id="KW-0175">Coiled coil</keyword>
<feature type="compositionally biased region" description="Low complexity" evidence="2">
    <location>
        <begin position="324"/>
        <end position="334"/>
    </location>
</feature>
<feature type="region of interest" description="Disordered" evidence="2">
    <location>
        <begin position="541"/>
        <end position="610"/>
    </location>
</feature>